<organism evidence="1 2">
    <name type="scientific">Adhaeribacter soli</name>
    <dbReference type="NCBI Taxonomy" id="2607655"/>
    <lineage>
        <taxon>Bacteria</taxon>
        <taxon>Pseudomonadati</taxon>
        <taxon>Bacteroidota</taxon>
        <taxon>Cytophagia</taxon>
        <taxon>Cytophagales</taxon>
        <taxon>Hymenobacteraceae</taxon>
        <taxon>Adhaeribacter</taxon>
    </lineage>
</organism>
<comment type="caution">
    <text evidence="1">The sequence shown here is derived from an EMBL/GenBank/DDBJ whole genome shotgun (WGS) entry which is preliminary data.</text>
</comment>
<dbReference type="AlphaFoldDB" id="A0A5N1II03"/>
<sequence length="304" mass="34427">MVVLLPFLWGCEKDLTLELPEGVAKIVVEGHIEQDAPPVVVLTRSVPIFSGYSPKDIEAAFVHNAEVFVSDGAAEYQLQEVNSNMLTPELSKLIAEQYGLQPNTETGRLPFTFYFYTNLQLLGQTGKNYKLRVQAEGQTLTANTSIPHLLPIDSLWVKPHADPKKDSLVMLWYRYRDPDTVGNSVRYFTKRNQEAFYPGYYSSIFNDELINGQPYIDFPLARGQSKGREPDFETYGYFRKGDTITVKWCAIDVPHFNFWFSLENDFNSRGNPFGAPVSIQSNIKGGLGIWGGYGVTYHRFVVPK</sequence>
<reference evidence="1 2" key="1">
    <citation type="submission" date="2019-09" db="EMBL/GenBank/DDBJ databases">
        <title>Genome sequence of Adhaeribacter sp. M2.</title>
        <authorList>
            <person name="Srinivasan S."/>
        </authorList>
    </citation>
    <scope>NUCLEOTIDE SEQUENCE [LARGE SCALE GENOMIC DNA]</scope>
    <source>
        <strain evidence="1 2">M2</strain>
    </source>
</reference>
<protein>
    <submittedName>
        <fullName evidence="1">DUF4249 domain-containing protein</fullName>
    </submittedName>
</protein>
<dbReference type="Proteomes" id="UP000326570">
    <property type="component" value="Unassembled WGS sequence"/>
</dbReference>
<dbReference type="InterPro" id="IPR025345">
    <property type="entry name" value="DUF4249"/>
</dbReference>
<accession>A0A5N1II03</accession>
<keyword evidence="2" id="KW-1185">Reference proteome</keyword>
<proteinExistence type="predicted"/>
<evidence type="ECO:0000313" key="1">
    <source>
        <dbReference type="EMBL" id="KAA9325262.1"/>
    </source>
</evidence>
<dbReference type="Pfam" id="PF14054">
    <property type="entry name" value="DUF4249"/>
    <property type="match status" value="1"/>
</dbReference>
<dbReference type="EMBL" id="VTWT01000013">
    <property type="protein sequence ID" value="KAA9325262.1"/>
    <property type="molecule type" value="Genomic_DNA"/>
</dbReference>
<name>A0A5N1II03_9BACT</name>
<evidence type="ECO:0000313" key="2">
    <source>
        <dbReference type="Proteomes" id="UP000326570"/>
    </source>
</evidence>
<gene>
    <name evidence="1" type="ORF">F0P94_18390</name>
</gene>